<sequence length="183" mass="20673">ESRRDLRAVVDGLLPARPTGHLCLPLVQTQKRARDRGAQARGGASPPEAGHDPLRAAQVRRRSGRAHPLRTQWNHLRRLSRPLLLRTRRTLRNPRWPRRDARPRNDGRQGSERRVGHLRGSGTVVCWGYEGRRARVGRRVGVLLQVQVPDCRQAGQGGEREDCLPRGRDEQDPGLGDSRQGEE</sequence>
<feature type="compositionally biased region" description="Basic and acidic residues" evidence="1">
    <location>
        <begin position="158"/>
        <end position="171"/>
    </location>
</feature>
<organism evidence="2 3">
    <name type="scientific">Pristionchus mayeri</name>
    <dbReference type="NCBI Taxonomy" id="1317129"/>
    <lineage>
        <taxon>Eukaryota</taxon>
        <taxon>Metazoa</taxon>
        <taxon>Ecdysozoa</taxon>
        <taxon>Nematoda</taxon>
        <taxon>Chromadorea</taxon>
        <taxon>Rhabditida</taxon>
        <taxon>Rhabditina</taxon>
        <taxon>Diplogasteromorpha</taxon>
        <taxon>Diplogasteroidea</taxon>
        <taxon>Neodiplogasteridae</taxon>
        <taxon>Pristionchus</taxon>
    </lineage>
</organism>
<reference evidence="3" key="1">
    <citation type="submission" date="2022-10" db="EMBL/GenBank/DDBJ databases">
        <title>Genome assembly of Pristionchus species.</title>
        <authorList>
            <person name="Yoshida K."/>
            <person name="Sommer R.J."/>
        </authorList>
    </citation>
    <scope>NUCLEOTIDE SEQUENCE [LARGE SCALE GENOMIC DNA]</scope>
    <source>
        <strain evidence="3">RS5460</strain>
    </source>
</reference>
<name>A0AAN5CF60_9BILA</name>
<proteinExistence type="predicted"/>
<keyword evidence="3" id="KW-1185">Reference proteome</keyword>
<evidence type="ECO:0000313" key="3">
    <source>
        <dbReference type="Proteomes" id="UP001328107"/>
    </source>
</evidence>
<accession>A0AAN5CF60</accession>
<evidence type="ECO:0000256" key="1">
    <source>
        <dbReference type="SAM" id="MobiDB-lite"/>
    </source>
</evidence>
<feature type="non-terminal residue" evidence="2">
    <location>
        <position position="183"/>
    </location>
</feature>
<dbReference type="Proteomes" id="UP001328107">
    <property type="component" value="Unassembled WGS sequence"/>
</dbReference>
<dbReference type="AlphaFoldDB" id="A0AAN5CF60"/>
<dbReference type="EMBL" id="BTRK01000003">
    <property type="protein sequence ID" value="GMR43715.1"/>
    <property type="molecule type" value="Genomic_DNA"/>
</dbReference>
<comment type="caution">
    <text evidence="2">The sequence shown here is derived from an EMBL/GenBank/DDBJ whole genome shotgun (WGS) entry which is preliminary data.</text>
</comment>
<feature type="region of interest" description="Disordered" evidence="1">
    <location>
        <begin position="153"/>
        <end position="183"/>
    </location>
</feature>
<feature type="non-terminal residue" evidence="2">
    <location>
        <position position="1"/>
    </location>
</feature>
<gene>
    <name evidence="2" type="ORF">PMAYCL1PPCAC_13910</name>
</gene>
<feature type="compositionally biased region" description="Basic and acidic residues" evidence="1">
    <location>
        <begin position="97"/>
        <end position="115"/>
    </location>
</feature>
<protein>
    <submittedName>
        <fullName evidence="2">Uncharacterized protein</fullName>
    </submittedName>
</protein>
<evidence type="ECO:0000313" key="2">
    <source>
        <dbReference type="EMBL" id="GMR43715.1"/>
    </source>
</evidence>
<feature type="region of interest" description="Disordered" evidence="1">
    <location>
        <begin position="90"/>
        <end position="116"/>
    </location>
</feature>
<feature type="region of interest" description="Disordered" evidence="1">
    <location>
        <begin position="30"/>
        <end position="53"/>
    </location>
</feature>